<gene>
    <name evidence="7" type="primary">menD</name>
    <name evidence="11" type="ORF">J2S14_002219</name>
</gene>
<evidence type="ECO:0000259" key="9">
    <source>
        <dbReference type="Pfam" id="PF02776"/>
    </source>
</evidence>
<dbReference type="SUPFAM" id="SSF52467">
    <property type="entry name" value="DHS-like NAD/FAD-binding domain"/>
    <property type="match status" value="1"/>
</dbReference>
<evidence type="ECO:0000256" key="2">
    <source>
        <dbReference type="ARBA" id="ARBA00022679"/>
    </source>
</evidence>
<dbReference type="RefSeq" id="WP_244683099.1">
    <property type="nucleotide sequence ID" value="NZ_JALIRM010000015.1"/>
</dbReference>
<feature type="domain" description="Menaquinone biosynthesis protein MenD middle" evidence="10">
    <location>
        <begin position="218"/>
        <end position="400"/>
    </location>
</feature>
<feature type="domain" description="Thiamine pyrophosphate enzyme N-terminal TPP-binding" evidence="9">
    <location>
        <begin position="12"/>
        <end position="124"/>
    </location>
</feature>
<comment type="similarity">
    <text evidence="7">Belongs to the TPP enzyme family. MenD subfamily.</text>
</comment>
<dbReference type="Proteomes" id="UP001232343">
    <property type="component" value="Unassembled WGS sequence"/>
</dbReference>
<proteinExistence type="inferred from homology"/>
<keyword evidence="1 7" id="KW-0474">Menaquinone biosynthesis</keyword>
<evidence type="ECO:0000256" key="6">
    <source>
        <dbReference type="ARBA" id="ARBA00023211"/>
    </source>
</evidence>
<dbReference type="GO" id="GO:0070204">
    <property type="term" value="F:2-succinyl-5-enolpyruvyl-6-hydroxy-3-cyclohexene-1-carboxylic-acid synthase activity"/>
    <property type="evidence" value="ECO:0007669"/>
    <property type="project" value="UniProtKB-EC"/>
</dbReference>
<accession>A0ABU0D4T4</accession>
<dbReference type="InterPro" id="IPR032264">
    <property type="entry name" value="MenD_middle"/>
</dbReference>
<evidence type="ECO:0000256" key="7">
    <source>
        <dbReference type="HAMAP-Rule" id="MF_01659"/>
    </source>
</evidence>
<evidence type="ECO:0000259" key="10">
    <source>
        <dbReference type="Pfam" id="PF16582"/>
    </source>
</evidence>
<evidence type="ECO:0000313" key="11">
    <source>
        <dbReference type="EMBL" id="MDQ0343404.1"/>
    </source>
</evidence>
<protein>
    <recommendedName>
        <fullName evidence="7">2-succinyl-5-enolpyruvyl-6-hydroxy-3-cyclohexene-1-carboxylate synthase</fullName>
        <shortName evidence="7">SEPHCHC synthase</shortName>
        <ecNumber evidence="7">2.2.1.9</ecNumber>
    </recommendedName>
    <alternativeName>
        <fullName evidence="7">Menaquinone biosynthesis protein MenD</fullName>
    </alternativeName>
</protein>
<sequence length="580" mass="64544">MNHQEALTKYLAAFITGLVQAGIKDVVISPGSRSTPLALMFSEHRDVNVYMNVDERSAAFFALGLAKASGDPVGLLCTSGTATANYYPAIIEASLSGVPLIVMTADRPHELRDVGAPQAIDQLHLYGSHVKWFAEMALPESGVEQLRYAKTTAIRAVKEAMVQSKGPVHLNFPFREPLLPTLDPYPFEDEASISIEEGILFLPYEKLKKYAEQLQGIERGLIICGQIEEPGFNEAVTTLAKKLKFPILADPLSQLRSSSILETTVIDSYDAILRVKNAVATLKPELIIRFGGTTVSKSLSLYMKSLNDIEQIVVDSGSHWRDPNYVGTTMIHCDEKAFCNELATLIQEKTSSSWLSKWLKMDEVAKSTIRKHMQLVEELEEGKAVFELVNLLPVDSTVFVGNSMPIRDIDTFFHKNNKNISVMANRGANGIDGVVSTALGAAVYKRPLFLVIGDLSFFHDLNGLLMAKLHKLNITIILLNNDGGGIFSYLPQFGEPKHFEVLFGTPTGLNYEHAVQMYHGQYTKIFDWEGLKMAILDSVSYEGLNVIEIPTDRERNLSSHREMWEKVSQEIYLILQDVEK</sequence>
<dbReference type="CDD" id="cd07037">
    <property type="entry name" value="TPP_PYR_MenD"/>
    <property type="match status" value="1"/>
</dbReference>
<keyword evidence="3 7" id="KW-0479">Metal-binding</keyword>
<evidence type="ECO:0000313" key="12">
    <source>
        <dbReference type="Proteomes" id="UP001232343"/>
    </source>
</evidence>
<keyword evidence="2 7" id="KW-0808">Transferase</keyword>
<comment type="caution">
    <text evidence="11">The sequence shown here is derived from an EMBL/GenBank/DDBJ whole genome shotgun (WGS) entry which is preliminary data.</text>
</comment>
<comment type="pathway">
    <text evidence="7">Quinol/quinone metabolism; 1,4-dihydroxy-2-naphthoate biosynthesis; 1,4-dihydroxy-2-naphthoate from chorismate: step 2/7.</text>
</comment>
<name>A0ABU0D4T4_9BACI</name>
<dbReference type="InterPro" id="IPR004433">
    <property type="entry name" value="MenaQ_synth_MenD"/>
</dbReference>
<dbReference type="InterPro" id="IPR029061">
    <property type="entry name" value="THDP-binding"/>
</dbReference>
<evidence type="ECO:0000256" key="1">
    <source>
        <dbReference type="ARBA" id="ARBA00022428"/>
    </source>
</evidence>
<dbReference type="EMBL" id="JAUSUO010000005">
    <property type="protein sequence ID" value="MDQ0343404.1"/>
    <property type="molecule type" value="Genomic_DNA"/>
</dbReference>
<evidence type="ECO:0000256" key="5">
    <source>
        <dbReference type="ARBA" id="ARBA00023052"/>
    </source>
</evidence>
<dbReference type="Pfam" id="PF16582">
    <property type="entry name" value="TPP_enzyme_M_2"/>
    <property type="match status" value="1"/>
</dbReference>
<comment type="cofactor">
    <cofactor evidence="7">
        <name>Mg(2+)</name>
        <dbReference type="ChEBI" id="CHEBI:18420"/>
    </cofactor>
    <cofactor evidence="7">
        <name>Mn(2+)</name>
        <dbReference type="ChEBI" id="CHEBI:29035"/>
    </cofactor>
</comment>
<feature type="domain" description="Thiamine pyrophosphate enzyme TPP-binding" evidence="8">
    <location>
        <begin position="426"/>
        <end position="491"/>
    </location>
</feature>
<reference evidence="11 12" key="1">
    <citation type="submission" date="2023-07" db="EMBL/GenBank/DDBJ databases">
        <title>Genomic Encyclopedia of Type Strains, Phase IV (KMG-IV): sequencing the most valuable type-strain genomes for metagenomic binning, comparative biology and taxonomic classification.</title>
        <authorList>
            <person name="Goeker M."/>
        </authorList>
    </citation>
    <scope>NUCLEOTIDE SEQUENCE [LARGE SCALE GENOMIC DNA]</scope>
    <source>
        <strain evidence="11 12">DSM 27848</strain>
    </source>
</reference>
<dbReference type="Gene3D" id="3.40.50.1220">
    <property type="entry name" value="TPP-binding domain"/>
    <property type="match status" value="1"/>
</dbReference>
<comment type="catalytic activity">
    <reaction evidence="7">
        <text>isochorismate + 2-oxoglutarate + H(+) = 5-enolpyruvoyl-6-hydroxy-2-succinyl-cyclohex-3-ene-1-carboxylate + CO2</text>
        <dbReference type="Rhea" id="RHEA:25593"/>
        <dbReference type="ChEBI" id="CHEBI:15378"/>
        <dbReference type="ChEBI" id="CHEBI:16526"/>
        <dbReference type="ChEBI" id="CHEBI:16810"/>
        <dbReference type="ChEBI" id="CHEBI:29780"/>
        <dbReference type="ChEBI" id="CHEBI:58818"/>
        <dbReference type="EC" id="2.2.1.9"/>
    </reaction>
</comment>
<dbReference type="HAMAP" id="MF_01659">
    <property type="entry name" value="MenD"/>
    <property type="match status" value="1"/>
</dbReference>
<dbReference type="InterPro" id="IPR011766">
    <property type="entry name" value="TPP_enzyme_TPP-bd"/>
</dbReference>
<dbReference type="InterPro" id="IPR012001">
    <property type="entry name" value="Thiamin_PyroP_enz_TPP-bd_dom"/>
</dbReference>
<dbReference type="SUPFAM" id="SSF52518">
    <property type="entry name" value="Thiamin diphosphate-binding fold (THDP-binding)"/>
    <property type="match status" value="2"/>
</dbReference>
<dbReference type="EC" id="2.2.1.9" evidence="7"/>
<dbReference type="PIRSF" id="PIRSF004983">
    <property type="entry name" value="MenD"/>
    <property type="match status" value="1"/>
</dbReference>
<evidence type="ECO:0000259" key="8">
    <source>
        <dbReference type="Pfam" id="PF02775"/>
    </source>
</evidence>
<comment type="cofactor">
    <cofactor evidence="7">
        <name>thiamine diphosphate</name>
        <dbReference type="ChEBI" id="CHEBI:58937"/>
    </cofactor>
    <text evidence="7">Binds 1 thiamine pyrophosphate per subunit.</text>
</comment>
<dbReference type="Gene3D" id="3.40.50.970">
    <property type="match status" value="2"/>
</dbReference>
<dbReference type="NCBIfam" id="TIGR00173">
    <property type="entry name" value="menD"/>
    <property type="match status" value="1"/>
</dbReference>
<dbReference type="InterPro" id="IPR029035">
    <property type="entry name" value="DHS-like_NAD/FAD-binding_dom"/>
</dbReference>
<dbReference type="Pfam" id="PF02776">
    <property type="entry name" value="TPP_enzyme_N"/>
    <property type="match status" value="1"/>
</dbReference>
<keyword evidence="5 7" id="KW-0786">Thiamine pyrophosphate</keyword>
<dbReference type="PANTHER" id="PTHR42916:SF1">
    <property type="entry name" value="PROTEIN PHYLLO, CHLOROPLASTIC"/>
    <property type="match status" value="1"/>
</dbReference>
<organism evidence="11 12">
    <name type="scientific">Lederbergia wuyishanensis</name>
    <dbReference type="NCBI Taxonomy" id="1347903"/>
    <lineage>
        <taxon>Bacteria</taxon>
        <taxon>Bacillati</taxon>
        <taxon>Bacillota</taxon>
        <taxon>Bacilli</taxon>
        <taxon>Bacillales</taxon>
        <taxon>Bacillaceae</taxon>
        <taxon>Lederbergia</taxon>
    </lineage>
</organism>
<evidence type="ECO:0000256" key="3">
    <source>
        <dbReference type="ARBA" id="ARBA00022723"/>
    </source>
</evidence>
<keyword evidence="4 7" id="KW-0460">Magnesium</keyword>
<dbReference type="PANTHER" id="PTHR42916">
    <property type="entry name" value="2-SUCCINYL-5-ENOLPYRUVYL-6-HYDROXY-3-CYCLOHEXENE-1-CARBOXYLATE SYNTHASE"/>
    <property type="match status" value="1"/>
</dbReference>
<keyword evidence="6 7" id="KW-0464">Manganese</keyword>
<dbReference type="Pfam" id="PF02775">
    <property type="entry name" value="TPP_enzyme_C"/>
    <property type="match status" value="1"/>
</dbReference>
<comment type="pathway">
    <text evidence="7">Quinol/quinone metabolism; menaquinone biosynthesis.</text>
</comment>
<comment type="subunit">
    <text evidence="7">Homodimer.</text>
</comment>
<keyword evidence="12" id="KW-1185">Reference proteome</keyword>
<comment type="function">
    <text evidence="7">Catalyzes the thiamine diphosphate-dependent decarboxylation of 2-oxoglutarate and the subsequent addition of the resulting succinic semialdehyde-thiamine pyrophosphate anion to isochorismate to yield 2-succinyl-5-enolpyruvyl-6-hydroxy-3-cyclohexene-1-carboxylate (SEPHCHC).</text>
</comment>
<dbReference type="CDD" id="cd02009">
    <property type="entry name" value="TPP_SHCHC_synthase"/>
    <property type="match status" value="1"/>
</dbReference>
<evidence type="ECO:0000256" key="4">
    <source>
        <dbReference type="ARBA" id="ARBA00022842"/>
    </source>
</evidence>